<feature type="compositionally biased region" description="Low complexity" evidence="5">
    <location>
        <begin position="112"/>
        <end position="139"/>
    </location>
</feature>
<evidence type="ECO:0000256" key="1">
    <source>
        <dbReference type="ARBA" id="ARBA00007074"/>
    </source>
</evidence>
<evidence type="ECO:0000313" key="9">
    <source>
        <dbReference type="Proteomes" id="UP000002941"/>
    </source>
</evidence>
<name>J0WMU2_9ACTO</name>
<evidence type="ECO:0000313" key="8">
    <source>
        <dbReference type="EMBL" id="EJF37751.1"/>
    </source>
</evidence>
<keyword evidence="9" id="KW-1185">Reference proteome</keyword>
<feature type="signal peptide" evidence="6">
    <location>
        <begin position="1"/>
        <end position="45"/>
    </location>
</feature>
<dbReference type="OrthoDB" id="9815778at2"/>
<evidence type="ECO:0000256" key="5">
    <source>
        <dbReference type="SAM" id="MobiDB-lite"/>
    </source>
</evidence>
<evidence type="ECO:0000256" key="3">
    <source>
        <dbReference type="ARBA" id="ARBA00022801"/>
    </source>
</evidence>
<dbReference type="AlphaFoldDB" id="J0WMU2"/>
<dbReference type="PANTHER" id="PTHR47053">
    <property type="entry name" value="MUREIN DD-ENDOPEPTIDASE MEPH-RELATED"/>
    <property type="match status" value="1"/>
</dbReference>
<evidence type="ECO:0000256" key="2">
    <source>
        <dbReference type="ARBA" id="ARBA00022670"/>
    </source>
</evidence>
<protein>
    <submittedName>
        <fullName evidence="8">NlpC/P60 family protein</fullName>
    </submittedName>
</protein>
<comment type="caution">
    <text evidence="8">The sequence shown here is derived from an EMBL/GenBank/DDBJ whole genome shotgun (WGS) entry which is preliminary data.</text>
</comment>
<evidence type="ECO:0000256" key="6">
    <source>
        <dbReference type="SAM" id="SignalP"/>
    </source>
</evidence>
<feature type="region of interest" description="Disordered" evidence="5">
    <location>
        <begin position="101"/>
        <end position="147"/>
    </location>
</feature>
<dbReference type="GO" id="GO:0006508">
    <property type="term" value="P:proteolysis"/>
    <property type="evidence" value="ECO:0007669"/>
    <property type="project" value="UniProtKB-KW"/>
</dbReference>
<feature type="chain" id="PRO_5003741415" evidence="6">
    <location>
        <begin position="46"/>
        <end position="257"/>
    </location>
</feature>
<dbReference type="Pfam" id="PF00877">
    <property type="entry name" value="NLPC_P60"/>
    <property type="match status" value="1"/>
</dbReference>
<keyword evidence="6" id="KW-0732">Signal</keyword>
<reference evidence="8 9" key="1">
    <citation type="submission" date="2012-05" db="EMBL/GenBank/DDBJ databases">
        <authorList>
            <person name="Harkins D.M."/>
            <person name="Madupu R."/>
            <person name="Durkin A.S."/>
            <person name="Torralba M."/>
            <person name="Methe B."/>
            <person name="Sutton G.G."/>
            <person name="Nelson K.E."/>
        </authorList>
    </citation>
    <scope>NUCLEOTIDE SEQUENCE [LARGE SCALE GENOMIC DNA]</scope>
    <source>
        <strain evidence="8 9">F0489</strain>
    </source>
</reference>
<keyword evidence="4" id="KW-0788">Thiol protease</keyword>
<dbReference type="PROSITE" id="PS51935">
    <property type="entry name" value="NLPC_P60"/>
    <property type="match status" value="1"/>
</dbReference>
<dbReference type="InterPro" id="IPR038765">
    <property type="entry name" value="Papain-like_cys_pep_sf"/>
</dbReference>
<dbReference type="RefSeq" id="WP_008733340.1">
    <property type="nucleotide sequence ID" value="NZ_AKFT01000201.1"/>
</dbReference>
<keyword evidence="3" id="KW-0378">Hydrolase</keyword>
<dbReference type="InterPro" id="IPR051202">
    <property type="entry name" value="Peptidase_C40"/>
</dbReference>
<accession>J0WMU2</accession>
<proteinExistence type="inferred from homology"/>
<dbReference type="PATRIC" id="fig|1125718.3.peg.2570"/>
<evidence type="ECO:0000259" key="7">
    <source>
        <dbReference type="PROSITE" id="PS51935"/>
    </source>
</evidence>
<evidence type="ECO:0000256" key="4">
    <source>
        <dbReference type="ARBA" id="ARBA00022807"/>
    </source>
</evidence>
<dbReference type="InterPro" id="IPR000064">
    <property type="entry name" value="NLP_P60_dom"/>
</dbReference>
<dbReference type="Proteomes" id="UP000002941">
    <property type="component" value="Unassembled WGS sequence"/>
</dbReference>
<dbReference type="GO" id="GO:0008234">
    <property type="term" value="F:cysteine-type peptidase activity"/>
    <property type="evidence" value="ECO:0007669"/>
    <property type="project" value="UniProtKB-KW"/>
</dbReference>
<dbReference type="EMBL" id="AKFT01000201">
    <property type="protein sequence ID" value="EJF37751.1"/>
    <property type="molecule type" value="Genomic_DNA"/>
</dbReference>
<gene>
    <name evidence="8" type="ORF">HMPREF1318_2641</name>
</gene>
<dbReference type="PANTHER" id="PTHR47053:SF1">
    <property type="entry name" value="MUREIN DD-ENDOPEPTIDASE MEPH-RELATED"/>
    <property type="match status" value="1"/>
</dbReference>
<dbReference type="SUPFAM" id="SSF54001">
    <property type="entry name" value="Cysteine proteinases"/>
    <property type="match status" value="1"/>
</dbReference>
<feature type="domain" description="NlpC/P60" evidence="7">
    <location>
        <begin position="146"/>
        <end position="257"/>
    </location>
</feature>
<keyword evidence="2" id="KW-0645">Protease</keyword>
<organism evidence="8 9">
    <name type="scientific">Actinomyces massiliensis F0489</name>
    <dbReference type="NCBI Taxonomy" id="1125718"/>
    <lineage>
        <taxon>Bacteria</taxon>
        <taxon>Bacillati</taxon>
        <taxon>Actinomycetota</taxon>
        <taxon>Actinomycetes</taxon>
        <taxon>Actinomycetales</taxon>
        <taxon>Actinomycetaceae</taxon>
        <taxon>Actinomyces</taxon>
    </lineage>
</organism>
<dbReference type="Gene3D" id="3.90.1720.10">
    <property type="entry name" value="endopeptidase domain like (from Nostoc punctiforme)"/>
    <property type="match status" value="1"/>
</dbReference>
<comment type="similarity">
    <text evidence="1">Belongs to the peptidase C40 family.</text>
</comment>
<sequence>MSSTKARHRKDARPVTSVTPVARRSLAAAATSGLALTMIASGASAAATGSEAAASAGSLKDAGVDALTVGARAAMSTNAAVQISPDASAANADIAADVTAEAPVIEQPAPKANTAETTTTTADSSASATADNAAATSETQAAPTPASNAGGAVAIAMQYVGRPYVSGAAGPDAFDCSGLVQYVYAQMGISLPRTAQAQGSAGTLVSAAEAQPGDIVYFGHHVGIYAGDGKMIDAGTESTGVVYRDIYETPIGYVRVG</sequence>
<dbReference type="eggNOG" id="COG0791">
    <property type="taxonomic scope" value="Bacteria"/>
</dbReference>